<dbReference type="STRING" id="366602.Caul_2946"/>
<accession>B0T0J4</accession>
<dbReference type="InterPro" id="IPR036291">
    <property type="entry name" value="NAD(P)-bd_dom_sf"/>
</dbReference>
<dbReference type="Pfam" id="PF00202">
    <property type="entry name" value="Aminotran_3"/>
    <property type="match status" value="1"/>
</dbReference>
<evidence type="ECO:0000256" key="1">
    <source>
        <dbReference type="ARBA" id="ARBA00001933"/>
    </source>
</evidence>
<dbReference type="Pfam" id="PF01488">
    <property type="entry name" value="Shikimate_DH"/>
    <property type="match status" value="1"/>
</dbReference>
<dbReference type="EMBL" id="CP000927">
    <property type="protein sequence ID" value="ABZ72073.1"/>
    <property type="molecule type" value="Genomic_DNA"/>
</dbReference>
<evidence type="ECO:0000256" key="2">
    <source>
        <dbReference type="ARBA" id="ARBA00022576"/>
    </source>
</evidence>
<dbReference type="Gene3D" id="3.40.50.720">
    <property type="entry name" value="NAD(P)-binding Rossmann-like Domain"/>
    <property type="match status" value="1"/>
</dbReference>
<dbReference type="InterPro" id="IPR006151">
    <property type="entry name" value="Shikm_DH/Glu-tRNA_Rdtase"/>
</dbReference>
<dbReference type="GO" id="GO:0008483">
    <property type="term" value="F:transaminase activity"/>
    <property type="evidence" value="ECO:0007669"/>
    <property type="project" value="UniProtKB-KW"/>
</dbReference>
<sequence>MPSPSDPLARSLACAGDDESARTAFSLFLKPRLSQLLRTFRMDVVFHRAEGDWLFLRDGEDEVPVLDVVGGFGAALLGHNHPEIASALHAGLTAQRPMFAQASIRAPAALLAERLSALVGRTTGRSYVATLANSGAEVVEAALKHAALTHHRRGLALVAAVREDNRRFRRGVVEGVLRPAADILDQAEALMGGYFETFGEVLAAIEVAAEATAAVPPRFLAVEGGFHGKSSGALQLTHRAEFRDPWARMGVAVAFVGREDVQALDRLVAQARQATVLLDFRPDGEVALKSGAHSSLAGLFCEPVQGEGGIHELPPAMWRAYRAAADAEGFPLIVDEIQSGLGRCGSFLASAGAPVRGDYYLFAKALGGGLTKLAALLVDDDMVEPDFDYLHSSTFADDDLSCGVAHRALDILERDKVAERCAERGGKLLAALNGLKAAFPDQVRAVRGRGLMIGLELTPQIRSTSPLLRVVSEQGLLGFLAAGYLFNRHRVRIAPTLADRTVLRIEPSAYIGDAEIARLIAALTAFLADLKASAIADLILFMIGDEPAAGPKASIASTPLETPVGVEDRDIRVGFVVHFTRGADLKAWDPGLAQLSDAQCDALLERTQGLLEPFVIKRTLIRSSTGDEATVTIIGAPFTPEQAIANLRSGCDGCSDLVVKAVDKAWSLGCSVVGLGGYTSIVTDSGQDLIEDRLALTTGNSLTVAAAYAGLRRAADLKGLSLASSRLGVVGAAGNVAATLAELAAEHVGSIVLIGRPGGRRHLEARAAALLTAQVLRARTGETTPLIANLRRAWPAFSLAETPDGGDQMLRLWRTFAETAGDAAPLRIHEGLEALVDCDLIVSATNAPKPIIHPQHLGHGPVVVCDIAIPRDVDPAVRAERPNVELVRGGMVRAPGGQDLGFAPLDLPDGELYGCLAEALVLGLVGCEEHFSHGPLSVSGVKQIAAWAEHHGFEMSS</sequence>
<comment type="cofactor">
    <cofactor evidence="1">
        <name>pyridoxal 5'-phosphate</name>
        <dbReference type="ChEBI" id="CHEBI:597326"/>
    </cofactor>
</comment>
<dbReference type="KEGG" id="cak:Caul_2946"/>
<dbReference type="PANTHER" id="PTHR11986">
    <property type="entry name" value="AMINOTRANSFERASE CLASS III"/>
    <property type="match status" value="1"/>
</dbReference>
<organism evidence="7">
    <name type="scientific">Caulobacter sp. (strain K31)</name>
    <dbReference type="NCBI Taxonomy" id="366602"/>
    <lineage>
        <taxon>Bacteria</taxon>
        <taxon>Pseudomonadati</taxon>
        <taxon>Pseudomonadota</taxon>
        <taxon>Alphaproteobacteria</taxon>
        <taxon>Caulobacterales</taxon>
        <taxon>Caulobacteraceae</taxon>
        <taxon>Caulobacter</taxon>
    </lineage>
</organism>
<dbReference type="PANTHER" id="PTHR11986:SF79">
    <property type="entry name" value="ACETYLORNITHINE AMINOTRANSFERASE, MITOCHONDRIAL"/>
    <property type="match status" value="1"/>
</dbReference>
<keyword evidence="2 7" id="KW-0032">Aminotransferase</keyword>
<keyword evidence="4" id="KW-0521">NADP</keyword>
<evidence type="ECO:0000313" key="7">
    <source>
        <dbReference type="EMBL" id="ABZ72073.1"/>
    </source>
</evidence>
<dbReference type="InterPro" id="IPR015424">
    <property type="entry name" value="PyrdxlP-dep_Trfase"/>
</dbReference>
<dbReference type="InterPro" id="IPR015421">
    <property type="entry name" value="PyrdxlP-dep_Trfase_major"/>
</dbReference>
<dbReference type="AlphaFoldDB" id="B0T0J4"/>
<dbReference type="eggNOG" id="COG4992">
    <property type="taxonomic scope" value="Bacteria"/>
</dbReference>
<dbReference type="GO" id="GO:0042802">
    <property type="term" value="F:identical protein binding"/>
    <property type="evidence" value="ECO:0007669"/>
    <property type="project" value="TreeGrafter"/>
</dbReference>
<reference evidence="7" key="1">
    <citation type="submission" date="2008-01" db="EMBL/GenBank/DDBJ databases">
        <title>Complete sequence of chromosome of Caulobacter sp. K31.</title>
        <authorList>
            <consortium name="US DOE Joint Genome Institute"/>
            <person name="Copeland A."/>
            <person name="Lucas S."/>
            <person name="Lapidus A."/>
            <person name="Barry K."/>
            <person name="Glavina del Rio T."/>
            <person name="Dalin E."/>
            <person name="Tice H."/>
            <person name="Pitluck S."/>
            <person name="Bruce D."/>
            <person name="Goodwin L."/>
            <person name="Thompson L.S."/>
            <person name="Brettin T."/>
            <person name="Detter J.C."/>
            <person name="Han C."/>
            <person name="Schmutz J."/>
            <person name="Larimer F."/>
            <person name="Land M."/>
            <person name="Hauser L."/>
            <person name="Kyrpides N."/>
            <person name="Kim E."/>
            <person name="Stephens C."/>
            <person name="Richardson P."/>
        </authorList>
    </citation>
    <scope>NUCLEOTIDE SEQUENCE [LARGE SCALE GENOMIC DNA]</scope>
    <source>
        <strain evidence="7">K31</strain>
    </source>
</reference>
<dbReference type="InterPro" id="IPR005814">
    <property type="entry name" value="Aminotrans_3"/>
</dbReference>
<evidence type="ECO:0000256" key="4">
    <source>
        <dbReference type="ARBA" id="ARBA00022857"/>
    </source>
</evidence>
<dbReference type="InterPro" id="IPR015422">
    <property type="entry name" value="PyrdxlP-dep_Trfase_small"/>
</dbReference>
<proteinExistence type="predicted"/>
<dbReference type="Gene3D" id="3.90.1150.10">
    <property type="entry name" value="Aspartate Aminotransferase, domain 1"/>
    <property type="match status" value="2"/>
</dbReference>
<evidence type="ECO:0000259" key="6">
    <source>
        <dbReference type="Pfam" id="PF01488"/>
    </source>
</evidence>
<keyword evidence="5" id="KW-0663">Pyridoxal phosphate</keyword>
<evidence type="ECO:0000256" key="5">
    <source>
        <dbReference type="ARBA" id="ARBA00022898"/>
    </source>
</evidence>
<feature type="domain" description="Quinate/shikimate 5-dehydrogenase/glutamyl-tRNA reductase" evidence="6">
    <location>
        <begin position="824"/>
        <end position="879"/>
    </location>
</feature>
<evidence type="ECO:0000256" key="3">
    <source>
        <dbReference type="ARBA" id="ARBA00022679"/>
    </source>
</evidence>
<dbReference type="GO" id="GO:0030170">
    <property type="term" value="F:pyridoxal phosphate binding"/>
    <property type="evidence" value="ECO:0007669"/>
    <property type="project" value="InterPro"/>
</dbReference>
<name>B0T0J4_CAUSK</name>
<protein>
    <submittedName>
        <fullName evidence="7">Aminotransferase class-III</fullName>
    </submittedName>
</protein>
<dbReference type="eggNOG" id="COG5322">
    <property type="taxonomic scope" value="Bacteria"/>
</dbReference>
<dbReference type="HOGENOM" id="CLU_013318_0_0_5"/>
<dbReference type="SUPFAM" id="SSF51735">
    <property type="entry name" value="NAD(P)-binding Rossmann-fold domains"/>
    <property type="match status" value="1"/>
</dbReference>
<dbReference type="OrthoDB" id="9778690at2"/>
<dbReference type="InterPro" id="IPR050103">
    <property type="entry name" value="Class-III_PLP-dep_AT"/>
</dbReference>
<keyword evidence="3 7" id="KW-0808">Transferase</keyword>
<dbReference type="SUPFAM" id="SSF53383">
    <property type="entry name" value="PLP-dependent transferases"/>
    <property type="match status" value="1"/>
</dbReference>
<dbReference type="Gene3D" id="3.40.640.10">
    <property type="entry name" value="Type I PLP-dependent aspartate aminotransferase-like (Major domain)"/>
    <property type="match status" value="2"/>
</dbReference>
<gene>
    <name evidence="7" type="ordered locus">Caul_2946</name>
</gene>